<accession>A0A9P6FPS2</accession>
<feature type="signal peptide" evidence="1">
    <location>
        <begin position="1"/>
        <end position="20"/>
    </location>
</feature>
<dbReference type="OrthoDB" id="2404630at2759"/>
<dbReference type="AlphaFoldDB" id="A0A9P6FPS2"/>
<keyword evidence="1" id="KW-0732">Signal</keyword>
<sequence>MRSILALLVALLVVIVAVSAQTSQPAEPLPCYKEKCSKLIDVLKECNINVDPQSGNINFPANANADTDKCLCKQPVINAY</sequence>
<reference evidence="2" key="1">
    <citation type="journal article" date="2020" name="Fungal Divers.">
        <title>Resolving the Mortierellaceae phylogeny through synthesis of multi-gene phylogenetics and phylogenomics.</title>
        <authorList>
            <person name="Vandepol N."/>
            <person name="Liber J."/>
            <person name="Desiro A."/>
            <person name="Na H."/>
            <person name="Kennedy M."/>
            <person name="Barry K."/>
            <person name="Grigoriev I.V."/>
            <person name="Miller A.N."/>
            <person name="O'Donnell K."/>
            <person name="Stajich J.E."/>
            <person name="Bonito G."/>
        </authorList>
    </citation>
    <scope>NUCLEOTIDE SEQUENCE</scope>
    <source>
        <strain evidence="2">KOD1015</strain>
    </source>
</reference>
<comment type="caution">
    <text evidence="2">The sequence shown here is derived from an EMBL/GenBank/DDBJ whole genome shotgun (WGS) entry which is preliminary data.</text>
</comment>
<keyword evidence="3" id="KW-1185">Reference proteome</keyword>
<proteinExistence type="predicted"/>
<gene>
    <name evidence="2" type="ORF">BGW38_005543</name>
</gene>
<protein>
    <submittedName>
        <fullName evidence="2">Uncharacterized protein</fullName>
    </submittedName>
</protein>
<organism evidence="2 3">
    <name type="scientific">Lunasporangiospora selenospora</name>
    <dbReference type="NCBI Taxonomy" id="979761"/>
    <lineage>
        <taxon>Eukaryota</taxon>
        <taxon>Fungi</taxon>
        <taxon>Fungi incertae sedis</taxon>
        <taxon>Mucoromycota</taxon>
        <taxon>Mortierellomycotina</taxon>
        <taxon>Mortierellomycetes</taxon>
        <taxon>Mortierellales</taxon>
        <taxon>Mortierellaceae</taxon>
        <taxon>Lunasporangiospora</taxon>
    </lineage>
</organism>
<evidence type="ECO:0000313" key="3">
    <source>
        <dbReference type="Proteomes" id="UP000780801"/>
    </source>
</evidence>
<name>A0A9P6FPS2_9FUNG</name>
<feature type="chain" id="PRO_5040364121" evidence="1">
    <location>
        <begin position="21"/>
        <end position="80"/>
    </location>
</feature>
<feature type="non-terminal residue" evidence="2">
    <location>
        <position position="80"/>
    </location>
</feature>
<dbReference type="Proteomes" id="UP000780801">
    <property type="component" value="Unassembled WGS sequence"/>
</dbReference>
<evidence type="ECO:0000313" key="2">
    <source>
        <dbReference type="EMBL" id="KAF9578586.1"/>
    </source>
</evidence>
<evidence type="ECO:0000256" key="1">
    <source>
        <dbReference type="SAM" id="SignalP"/>
    </source>
</evidence>
<dbReference type="EMBL" id="JAABOA010003506">
    <property type="protein sequence ID" value="KAF9578586.1"/>
    <property type="molecule type" value="Genomic_DNA"/>
</dbReference>